<proteinExistence type="predicted"/>
<evidence type="ECO:0000313" key="3">
    <source>
        <dbReference type="Proteomes" id="UP000215914"/>
    </source>
</evidence>
<keyword evidence="3" id="KW-1185">Reference proteome</keyword>
<dbReference type="EMBL" id="CM007890">
    <property type="protein sequence ID" value="OTG35779.1"/>
    <property type="molecule type" value="Genomic_DNA"/>
</dbReference>
<name>A0A251VKE2_HELAN</name>
<accession>A0A251VKE2</accession>
<organism evidence="2 3">
    <name type="scientific">Helianthus annuus</name>
    <name type="common">Common sunflower</name>
    <dbReference type="NCBI Taxonomy" id="4232"/>
    <lineage>
        <taxon>Eukaryota</taxon>
        <taxon>Viridiplantae</taxon>
        <taxon>Streptophyta</taxon>
        <taxon>Embryophyta</taxon>
        <taxon>Tracheophyta</taxon>
        <taxon>Spermatophyta</taxon>
        <taxon>Magnoliopsida</taxon>
        <taxon>eudicotyledons</taxon>
        <taxon>Gunneridae</taxon>
        <taxon>Pentapetalae</taxon>
        <taxon>asterids</taxon>
        <taxon>campanulids</taxon>
        <taxon>Asterales</taxon>
        <taxon>Asteraceae</taxon>
        <taxon>Asteroideae</taxon>
        <taxon>Heliantheae alliance</taxon>
        <taxon>Heliantheae</taxon>
        <taxon>Helianthus</taxon>
    </lineage>
</organism>
<feature type="transmembrane region" description="Helical" evidence="1">
    <location>
        <begin position="85"/>
        <end position="104"/>
    </location>
</feature>
<dbReference type="AlphaFoldDB" id="A0A251VKE2"/>
<gene>
    <name evidence="2" type="ORF">HannXRQ_Chr01g0000471</name>
</gene>
<dbReference type="Proteomes" id="UP000215914">
    <property type="component" value="Chromosome 1"/>
</dbReference>
<dbReference type="InParanoid" id="A0A251VKE2"/>
<sequence>MILVVVFFSCDPYIRYNNLNTTIRQATEVIFYLQLRFCFDQSWVNGGYLQILMAHGFSFNDNFDQILTFKEKCWRMNLSVIWMPFMMWIYVLLSLPLNRVWVIVRTMKIRLYILKIRP</sequence>
<reference evidence="3" key="1">
    <citation type="journal article" date="2017" name="Nature">
        <title>The sunflower genome provides insights into oil metabolism, flowering and Asterid evolution.</title>
        <authorList>
            <person name="Badouin H."/>
            <person name="Gouzy J."/>
            <person name="Grassa C.J."/>
            <person name="Murat F."/>
            <person name="Staton S.E."/>
            <person name="Cottret L."/>
            <person name="Lelandais-Briere C."/>
            <person name="Owens G.L."/>
            <person name="Carrere S."/>
            <person name="Mayjonade B."/>
            <person name="Legrand L."/>
            <person name="Gill N."/>
            <person name="Kane N.C."/>
            <person name="Bowers J.E."/>
            <person name="Hubner S."/>
            <person name="Bellec A."/>
            <person name="Berard A."/>
            <person name="Berges H."/>
            <person name="Blanchet N."/>
            <person name="Boniface M.C."/>
            <person name="Brunel D."/>
            <person name="Catrice O."/>
            <person name="Chaidir N."/>
            <person name="Claudel C."/>
            <person name="Donnadieu C."/>
            <person name="Faraut T."/>
            <person name="Fievet G."/>
            <person name="Helmstetter N."/>
            <person name="King M."/>
            <person name="Knapp S.J."/>
            <person name="Lai Z."/>
            <person name="Le Paslier M.C."/>
            <person name="Lippi Y."/>
            <person name="Lorenzon L."/>
            <person name="Mandel J.R."/>
            <person name="Marage G."/>
            <person name="Marchand G."/>
            <person name="Marquand E."/>
            <person name="Bret-Mestries E."/>
            <person name="Morien E."/>
            <person name="Nambeesan S."/>
            <person name="Nguyen T."/>
            <person name="Pegot-Espagnet P."/>
            <person name="Pouilly N."/>
            <person name="Raftis F."/>
            <person name="Sallet E."/>
            <person name="Schiex T."/>
            <person name="Thomas J."/>
            <person name="Vandecasteele C."/>
            <person name="Vares D."/>
            <person name="Vear F."/>
            <person name="Vautrin S."/>
            <person name="Crespi M."/>
            <person name="Mangin B."/>
            <person name="Burke J.M."/>
            <person name="Salse J."/>
            <person name="Munos S."/>
            <person name="Vincourt P."/>
            <person name="Rieseberg L.H."/>
            <person name="Langlade N.B."/>
        </authorList>
    </citation>
    <scope>NUCLEOTIDE SEQUENCE [LARGE SCALE GENOMIC DNA]</scope>
    <source>
        <strain evidence="3">cv. SF193</strain>
    </source>
</reference>
<keyword evidence="1" id="KW-0472">Membrane</keyword>
<protein>
    <submittedName>
        <fullName evidence="2">Uncharacterized protein</fullName>
    </submittedName>
</protein>
<keyword evidence="1" id="KW-1133">Transmembrane helix</keyword>
<evidence type="ECO:0000313" key="2">
    <source>
        <dbReference type="EMBL" id="OTG35779.1"/>
    </source>
</evidence>
<evidence type="ECO:0000256" key="1">
    <source>
        <dbReference type="SAM" id="Phobius"/>
    </source>
</evidence>
<keyword evidence="1" id="KW-0812">Transmembrane</keyword>